<keyword evidence="3" id="KW-1185">Reference proteome</keyword>
<evidence type="ECO:0000313" key="3">
    <source>
        <dbReference type="Proteomes" id="UP000305848"/>
    </source>
</evidence>
<gene>
    <name evidence="2" type="ORF">FC093_21210</name>
</gene>
<protein>
    <recommendedName>
        <fullName evidence="4">EpsG family protein</fullName>
    </recommendedName>
</protein>
<dbReference type="RefSeq" id="WP_137263824.1">
    <property type="nucleotide sequence ID" value="NZ_SZQL01000025.1"/>
</dbReference>
<dbReference type="OrthoDB" id="975915at2"/>
<organism evidence="2 3">
    <name type="scientific">Ilyomonas limi</name>
    <dbReference type="NCBI Taxonomy" id="2575867"/>
    <lineage>
        <taxon>Bacteria</taxon>
        <taxon>Pseudomonadati</taxon>
        <taxon>Bacteroidota</taxon>
        <taxon>Chitinophagia</taxon>
        <taxon>Chitinophagales</taxon>
        <taxon>Chitinophagaceae</taxon>
        <taxon>Ilyomonas</taxon>
    </lineage>
</organism>
<dbReference type="AlphaFoldDB" id="A0A4U3KRI6"/>
<keyword evidence="1" id="KW-0812">Transmembrane</keyword>
<feature type="transmembrane region" description="Helical" evidence="1">
    <location>
        <begin position="101"/>
        <end position="121"/>
    </location>
</feature>
<feature type="transmembrane region" description="Helical" evidence="1">
    <location>
        <begin position="322"/>
        <end position="345"/>
    </location>
</feature>
<dbReference type="EMBL" id="SZQL01000025">
    <property type="protein sequence ID" value="TKK65025.1"/>
    <property type="molecule type" value="Genomic_DNA"/>
</dbReference>
<feature type="transmembrane region" description="Helical" evidence="1">
    <location>
        <begin position="37"/>
        <end position="55"/>
    </location>
</feature>
<proteinExistence type="predicted"/>
<evidence type="ECO:0000313" key="2">
    <source>
        <dbReference type="EMBL" id="TKK65025.1"/>
    </source>
</evidence>
<feature type="transmembrane region" description="Helical" evidence="1">
    <location>
        <begin position="288"/>
        <end position="310"/>
    </location>
</feature>
<accession>A0A4U3KRI6</accession>
<comment type="caution">
    <text evidence="2">The sequence shown here is derived from an EMBL/GenBank/DDBJ whole genome shotgun (WGS) entry which is preliminary data.</text>
</comment>
<sequence length="398" mass="46223">MIGAFILLIILYALTQPLLKVFKSKYRWFDMDLMQKLFWYHVFFALVYYVTVMNSRSDSVSYFERPQYAYSSWWEAFQTGTLFIEFVGYPFINFFHFSYEMMMLLFSWMGFWGFVYFYIFFKENVKYKHYYEGYDLIMLFMFLPNMHYWTASLGKGSIIFFGMGMATYGLSKLKGRKLALIAGLAIVYYVRPHIFLFMGIAILVGLFTGKQDVPKYQKWLVLIGAAVALTLMYNTIISFVGLDSDNLVGSFDQFSSTRAYELSSANSGIDISNYPLIFKLFTFWYRPLFIDSPGFTGIVVSIENVFYLLLSYKLWEKGFLKFFKVSSSLVKMSAVLFIGTSLALGETLSNMGIIVRQKSMVMYYLLFIIITYLDYKKGLVASKKKNAADLQLAASPQN</sequence>
<feature type="transmembrane region" description="Helical" evidence="1">
    <location>
        <begin position="219"/>
        <end position="242"/>
    </location>
</feature>
<reference evidence="2 3" key="1">
    <citation type="submission" date="2019-05" db="EMBL/GenBank/DDBJ databases">
        <title>Panacibacter sp. strain 17mud1-8 Genome sequencing and assembly.</title>
        <authorList>
            <person name="Chhetri G."/>
        </authorList>
    </citation>
    <scope>NUCLEOTIDE SEQUENCE [LARGE SCALE GENOMIC DNA]</scope>
    <source>
        <strain evidence="2 3">17mud1-8</strain>
    </source>
</reference>
<feature type="transmembrane region" description="Helical" evidence="1">
    <location>
        <begin position="148"/>
        <end position="168"/>
    </location>
</feature>
<feature type="transmembrane region" description="Helical" evidence="1">
    <location>
        <begin position="180"/>
        <end position="207"/>
    </location>
</feature>
<keyword evidence="1" id="KW-1133">Transmembrane helix</keyword>
<name>A0A4U3KRI6_9BACT</name>
<evidence type="ECO:0008006" key="4">
    <source>
        <dbReference type="Google" id="ProtNLM"/>
    </source>
</evidence>
<evidence type="ECO:0000256" key="1">
    <source>
        <dbReference type="SAM" id="Phobius"/>
    </source>
</evidence>
<dbReference type="Proteomes" id="UP000305848">
    <property type="component" value="Unassembled WGS sequence"/>
</dbReference>
<keyword evidence="1" id="KW-0472">Membrane</keyword>
<feature type="transmembrane region" description="Helical" evidence="1">
    <location>
        <begin position="357"/>
        <end position="375"/>
    </location>
</feature>